<gene>
    <name evidence="1" type="ORF">O181_085128</name>
</gene>
<comment type="caution">
    <text evidence="1">The sequence shown here is derived from an EMBL/GenBank/DDBJ whole genome shotgun (WGS) entry which is preliminary data.</text>
</comment>
<reference evidence="1" key="1">
    <citation type="submission" date="2021-03" db="EMBL/GenBank/DDBJ databases">
        <title>Draft genome sequence of rust myrtle Austropuccinia psidii MF-1, a brazilian biotype.</title>
        <authorList>
            <person name="Quecine M.C."/>
            <person name="Pachon D.M.R."/>
            <person name="Bonatelli M.L."/>
            <person name="Correr F.H."/>
            <person name="Franceschini L.M."/>
            <person name="Leite T.F."/>
            <person name="Margarido G.R.A."/>
            <person name="Almeida C.A."/>
            <person name="Ferrarezi J.A."/>
            <person name="Labate C.A."/>
        </authorList>
    </citation>
    <scope>NUCLEOTIDE SEQUENCE</scope>
    <source>
        <strain evidence="1">MF-1</strain>
    </source>
</reference>
<proteinExistence type="predicted"/>
<protein>
    <submittedName>
        <fullName evidence="1">Uncharacterized protein</fullName>
    </submittedName>
</protein>
<organism evidence="1 2">
    <name type="scientific">Austropuccinia psidii MF-1</name>
    <dbReference type="NCBI Taxonomy" id="1389203"/>
    <lineage>
        <taxon>Eukaryota</taxon>
        <taxon>Fungi</taxon>
        <taxon>Dikarya</taxon>
        <taxon>Basidiomycota</taxon>
        <taxon>Pucciniomycotina</taxon>
        <taxon>Pucciniomycetes</taxon>
        <taxon>Pucciniales</taxon>
        <taxon>Sphaerophragmiaceae</taxon>
        <taxon>Austropuccinia</taxon>
    </lineage>
</organism>
<dbReference type="Proteomes" id="UP000765509">
    <property type="component" value="Unassembled WGS sequence"/>
</dbReference>
<keyword evidence="2" id="KW-1185">Reference proteome</keyword>
<sequence>MNLNQVISDKTRQTELWQELTHKDEMYKIEVISLIKRFQLEFRSSPRCSKIKFNDIEQLLHNLPRISTPINQNQGTKISNPQVLDVENLQLKNEFSTSFHTLDPSMGQAQLKEIQKLKECPQLSGKGKYDHMKFLRVIDMIEEYFEFPDRLVIAIFNTLFNRSDHRCYIKLRQAHGHQSWTWWKTQILNKWANDAWIFKVETAFEYSKLNAEKDRALPWFFQQE</sequence>
<accession>A0A9Q3FWX1</accession>
<evidence type="ECO:0000313" key="2">
    <source>
        <dbReference type="Proteomes" id="UP000765509"/>
    </source>
</evidence>
<dbReference type="AlphaFoldDB" id="A0A9Q3FWX1"/>
<evidence type="ECO:0000313" key="1">
    <source>
        <dbReference type="EMBL" id="MBW0545413.1"/>
    </source>
</evidence>
<name>A0A9Q3FWX1_9BASI</name>
<dbReference type="EMBL" id="AVOT02050319">
    <property type="protein sequence ID" value="MBW0545413.1"/>
    <property type="molecule type" value="Genomic_DNA"/>
</dbReference>